<dbReference type="Gene3D" id="3.40.50.720">
    <property type="entry name" value="NAD(P)-binding Rossmann-like Domain"/>
    <property type="match status" value="1"/>
</dbReference>
<keyword evidence="7" id="KW-1185">Reference proteome</keyword>
<dbReference type="Pfam" id="PF03364">
    <property type="entry name" value="Polyketide_cyc"/>
    <property type="match status" value="1"/>
</dbReference>
<evidence type="ECO:0000259" key="3">
    <source>
        <dbReference type="Pfam" id="PF01370"/>
    </source>
</evidence>
<dbReference type="PANTHER" id="PTHR11092">
    <property type="entry name" value="SUGAR NUCLEOTIDE EPIMERASE RELATED"/>
    <property type="match status" value="1"/>
</dbReference>
<dbReference type="Proteomes" id="UP001430306">
    <property type="component" value="Unassembled WGS sequence"/>
</dbReference>
<feature type="domain" description="Coenzyme Q-binding protein COQ10 START" evidence="4">
    <location>
        <begin position="24"/>
        <end position="147"/>
    </location>
</feature>
<evidence type="ECO:0000313" key="6">
    <source>
        <dbReference type="EMBL" id="MCC9642158.1"/>
    </source>
</evidence>
<dbReference type="EMBL" id="JAJKFW010000016">
    <property type="protein sequence ID" value="MCC9642158.1"/>
    <property type="molecule type" value="Genomic_DNA"/>
</dbReference>
<dbReference type="InterPro" id="IPR005031">
    <property type="entry name" value="COQ10_START"/>
</dbReference>
<dbReference type="Gene3D" id="3.30.530.20">
    <property type="match status" value="1"/>
</dbReference>
<dbReference type="PANTHER" id="PTHR11092:SF0">
    <property type="entry name" value="EPIMERASE FAMILY PROTEIN SDR39U1"/>
    <property type="match status" value="1"/>
</dbReference>
<feature type="domain" description="DUF1731" evidence="5">
    <location>
        <begin position="416"/>
        <end position="461"/>
    </location>
</feature>
<feature type="domain" description="NAD-dependent epimerase/dehydratase" evidence="3">
    <location>
        <begin position="172"/>
        <end position="382"/>
    </location>
</feature>
<dbReference type="NCBIfam" id="TIGR01777">
    <property type="entry name" value="yfcH"/>
    <property type="match status" value="1"/>
</dbReference>
<protein>
    <submittedName>
        <fullName evidence="6">TIGR01777 family oxidoreductase</fullName>
    </submittedName>
</protein>
<name>A0ABS8NF57_9BACT</name>
<gene>
    <name evidence="6" type="ORF">LOC71_07725</name>
</gene>
<dbReference type="CDD" id="cd07820">
    <property type="entry name" value="SRPBCC_3"/>
    <property type="match status" value="1"/>
</dbReference>
<evidence type="ECO:0000256" key="1">
    <source>
        <dbReference type="ARBA" id="ARBA00008918"/>
    </source>
</evidence>
<reference evidence="6" key="1">
    <citation type="submission" date="2021-11" db="EMBL/GenBank/DDBJ databases">
        <title>Genome sequence.</title>
        <authorList>
            <person name="Sun Q."/>
        </authorList>
    </citation>
    <scope>NUCLEOTIDE SEQUENCE</scope>
    <source>
        <strain evidence="6">JC740</strain>
    </source>
</reference>
<dbReference type="Pfam" id="PF01370">
    <property type="entry name" value="Epimerase"/>
    <property type="match status" value="1"/>
</dbReference>
<evidence type="ECO:0000259" key="5">
    <source>
        <dbReference type="Pfam" id="PF08338"/>
    </source>
</evidence>
<dbReference type="SUPFAM" id="SSF55961">
    <property type="entry name" value="Bet v1-like"/>
    <property type="match status" value="1"/>
</dbReference>
<dbReference type="InterPro" id="IPR010099">
    <property type="entry name" value="SDR39U1"/>
</dbReference>
<dbReference type="InterPro" id="IPR013549">
    <property type="entry name" value="DUF1731"/>
</dbReference>
<comment type="caution">
    <text evidence="6">The sequence shown here is derived from an EMBL/GenBank/DDBJ whole genome shotgun (WGS) entry which is preliminary data.</text>
</comment>
<dbReference type="InterPro" id="IPR023393">
    <property type="entry name" value="START-like_dom_sf"/>
</dbReference>
<accession>A0ABS8NF57</accession>
<dbReference type="InterPro" id="IPR001509">
    <property type="entry name" value="Epimerase_deHydtase"/>
</dbReference>
<dbReference type="CDD" id="cd05242">
    <property type="entry name" value="SDR_a8"/>
    <property type="match status" value="1"/>
</dbReference>
<comment type="similarity">
    <text evidence="1">Belongs to the ribosome association toxin RatA family.</text>
</comment>
<comment type="similarity">
    <text evidence="2">Belongs to the NAD(P)-dependent epimerase/dehydratase family. SDR39U1 subfamily.</text>
</comment>
<dbReference type="InterPro" id="IPR036291">
    <property type="entry name" value="NAD(P)-bd_dom_sf"/>
</dbReference>
<evidence type="ECO:0000313" key="7">
    <source>
        <dbReference type="Proteomes" id="UP001430306"/>
    </source>
</evidence>
<proteinExistence type="inferred from homology"/>
<dbReference type="SUPFAM" id="SSF51735">
    <property type="entry name" value="NAD(P)-binding Rossmann-fold domains"/>
    <property type="match status" value="1"/>
</dbReference>
<evidence type="ECO:0000259" key="4">
    <source>
        <dbReference type="Pfam" id="PF03364"/>
    </source>
</evidence>
<evidence type="ECO:0000256" key="2">
    <source>
        <dbReference type="ARBA" id="ARBA00009353"/>
    </source>
</evidence>
<dbReference type="Pfam" id="PF08338">
    <property type="entry name" value="DUF1731"/>
    <property type="match status" value="1"/>
</dbReference>
<organism evidence="6 7">
    <name type="scientific">Rhodopirellula halodulae</name>
    <dbReference type="NCBI Taxonomy" id="2894198"/>
    <lineage>
        <taxon>Bacteria</taxon>
        <taxon>Pseudomonadati</taxon>
        <taxon>Planctomycetota</taxon>
        <taxon>Planctomycetia</taxon>
        <taxon>Pirellulales</taxon>
        <taxon>Pirellulaceae</taxon>
        <taxon>Rhodopirellula</taxon>
    </lineage>
</organism>
<dbReference type="RefSeq" id="WP_230272945.1">
    <property type="nucleotide sequence ID" value="NZ_JAJKFW010000016.1"/>
</dbReference>
<sequence length="476" mass="52822">MDCEPESPSCCGSDLYIARQELAVDQTTAFAYHQRPGCLSRLTPPWENVTVEHSDQSIEVGSRVTLKTRIAGIPLRWKARHVWYDPPNGFADVQDSGPFAHWHHQHRFESLDHDRSCLVDSIEYRLPAGWIGRTLGGGKARRTIEAMFAYRHRITRDDLQLIADYPMQSKTIAVSGATGLVGDALCSMLTLLGHKVMKITRDETGDADEIAAWGKPEEMKKFEGVDAVVHLAGKPLVGKRWTPEIKEQIRESRVEKTRALCEGLAKLENKPSVFICASATGIYGDRGEEVLDEDSATGDSDDFLASVAKQWEDACSPAKEAGIRTVHTRFGIILSPDGGALEQMLLPAKVMGGKLGDGKQWWSWIALEDALGAIVHCIATPQVHGPVNFVSPEPIRNRDFARTLGRVLHRPALVPAPKFALRLALGEMADDLLLASFRVLPKQLQQSGYQFRFADLEDCLRFYLGKHRKPSQEVPA</sequence>